<dbReference type="AlphaFoldDB" id="A0A2H0UAB9"/>
<sequence>MKNKEVQLMPYLTRHIDRAIVQTQYDLRGFYHPLLGRMERGYDAKSFDATVGNFIGFAAGATLDEANDNDPNRVHYLSSFSYEEYRAMCKRLEAACELSEKEAIQLIVEDFVRLRSEIEAKIAAGETERSPYLMPLDKSNRQGIAILALAEVFEVNIESVATAA</sequence>
<dbReference type="EMBL" id="PFBL01000006">
    <property type="protein sequence ID" value="PIR83358.1"/>
    <property type="molecule type" value="Genomic_DNA"/>
</dbReference>
<protein>
    <submittedName>
        <fullName evidence="1">Uncharacterized protein</fullName>
    </submittedName>
</protein>
<name>A0A2H0UAB9_9BACT</name>
<dbReference type="Proteomes" id="UP000230179">
    <property type="component" value="Unassembled WGS sequence"/>
</dbReference>
<gene>
    <name evidence="1" type="ORF">COU19_00915</name>
</gene>
<evidence type="ECO:0000313" key="1">
    <source>
        <dbReference type="EMBL" id="PIR83358.1"/>
    </source>
</evidence>
<organism evidence="1 2">
    <name type="scientific">Candidatus Kaiserbacteria bacterium CG10_big_fil_rev_8_21_14_0_10_56_12</name>
    <dbReference type="NCBI Taxonomy" id="1974611"/>
    <lineage>
        <taxon>Bacteria</taxon>
        <taxon>Candidatus Kaiseribacteriota</taxon>
    </lineage>
</organism>
<proteinExistence type="predicted"/>
<reference evidence="2" key="1">
    <citation type="submission" date="2017-09" db="EMBL/GenBank/DDBJ databases">
        <title>Depth-based differentiation of microbial function through sediment-hosted aquifers and enrichment of novel symbionts in the deep terrestrial subsurface.</title>
        <authorList>
            <person name="Probst A.J."/>
            <person name="Ladd B."/>
            <person name="Jarett J.K."/>
            <person name="Geller-Mcgrath D.E."/>
            <person name="Sieber C.M.K."/>
            <person name="Emerson J.B."/>
            <person name="Anantharaman K."/>
            <person name="Thomas B.C."/>
            <person name="Malmstrom R."/>
            <person name="Stieglmeier M."/>
            <person name="Klingl A."/>
            <person name="Woyke T."/>
            <person name="Ryan C.M."/>
            <person name="Banfield J.F."/>
        </authorList>
    </citation>
    <scope>NUCLEOTIDE SEQUENCE [LARGE SCALE GENOMIC DNA]</scope>
</reference>
<evidence type="ECO:0000313" key="2">
    <source>
        <dbReference type="Proteomes" id="UP000230179"/>
    </source>
</evidence>
<accession>A0A2H0UAB9</accession>
<comment type="caution">
    <text evidence="1">The sequence shown here is derived from an EMBL/GenBank/DDBJ whole genome shotgun (WGS) entry which is preliminary data.</text>
</comment>